<dbReference type="EMBL" id="UINC01186670">
    <property type="protein sequence ID" value="SVD98995.1"/>
    <property type="molecule type" value="Genomic_DNA"/>
</dbReference>
<protein>
    <submittedName>
        <fullName evidence="2">Uncharacterized protein</fullName>
    </submittedName>
</protein>
<evidence type="ECO:0000313" key="2">
    <source>
        <dbReference type="EMBL" id="SVD98995.1"/>
    </source>
</evidence>
<proteinExistence type="predicted"/>
<dbReference type="AlphaFoldDB" id="A0A382ZVD5"/>
<feature type="region of interest" description="Disordered" evidence="1">
    <location>
        <begin position="1"/>
        <end position="25"/>
    </location>
</feature>
<gene>
    <name evidence="2" type="ORF">METZ01_LOCUS451849</name>
</gene>
<name>A0A382ZVD5_9ZZZZ</name>
<sequence>MKSAYELAMERFGGDDESEPLSKDQKAEIAEISSKYKAKIAERTIFLEKNIADSLASGDEEGADKIR</sequence>
<reference evidence="2" key="1">
    <citation type="submission" date="2018-05" db="EMBL/GenBank/DDBJ databases">
        <authorList>
            <person name="Lanie J.A."/>
            <person name="Ng W.-L."/>
            <person name="Kazmierczak K.M."/>
            <person name="Andrzejewski T.M."/>
            <person name="Davidsen T.M."/>
            <person name="Wayne K.J."/>
            <person name="Tettelin H."/>
            <person name="Glass J.I."/>
            <person name="Rusch D."/>
            <person name="Podicherti R."/>
            <person name="Tsui H.-C.T."/>
            <person name="Winkler M.E."/>
        </authorList>
    </citation>
    <scope>NUCLEOTIDE SEQUENCE</scope>
</reference>
<accession>A0A382ZVD5</accession>
<organism evidence="2">
    <name type="scientific">marine metagenome</name>
    <dbReference type="NCBI Taxonomy" id="408172"/>
    <lineage>
        <taxon>unclassified sequences</taxon>
        <taxon>metagenomes</taxon>
        <taxon>ecological metagenomes</taxon>
    </lineage>
</organism>
<feature type="non-terminal residue" evidence="2">
    <location>
        <position position="67"/>
    </location>
</feature>
<evidence type="ECO:0000256" key="1">
    <source>
        <dbReference type="SAM" id="MobiDB-lite"/>
    </source>
</evidence>
<feature type="compositionally biased region" description="Basic and acidic residues" evidence="1">
    <location>
        <begin position="8"/>
        <end position="25"/>
    </location>
</feature>